<accession>A0A162UUZ8</accession>
<dbReference type="AlphaFoldDB" id="A0A162UUZ8"/>
<name>A0A162UUZ8_PHYB8</name>
<dbReference type="EMBL" id="KV440973">
    <property type="protein sequence ID" value="OAD78223.1"/>
    <property type="molecule type" value="Genomic_DNA"/>
</dbReference>
<keyword evidence="2" id="KW-1185">Reference proteome</keyword>
<evidence type="ECO:0000313" key="1">
    <source>
        <dbReference type="EMBL" id="OAD78223.1"/>
    </source>
</evidence>
<evidence type="ECO:0000313" key="2">
    <source>
        <dbReference type="Proteomes" id="UP000077315"/>
    </source>
</evidence>
<organism evidence="1 2">
    <name type="scientific">Phycomyces blakesleeanus (strain ATCC 8743b / DSM 1359 / FGSC 10004 / NBRC 33097 / NRRL 1555)</name>
    <dbReference type="NCBI Taxonomy" id="763407"/>
    <lineage>
        <taxon>Eukaryota</taxon>
        <taxon>Fungi</taxon>
        <taxon>Fungi incertae sedis</taxon>
        <taxon>Mucoromycota</taxon>
        <taxon>Mucoromycotina</taxon>
        <taxon>Mucoromycetes</taxon>
        <taxon>Mucorales</taxon>
        <taxon>Phycomycetaceae</taxon>
        <taxon>Phycomyces</taxon>
    </lineage>
</organism>
<dbReference type="InParanoid" id="A0A162UUZ8"/>
<dbReference type="VEuPathDB" id="FungiDB:PHYBLDRAFT_140324"/>
<sequence>MSSTTFPNGLGTDAVRVSPFYLQMLDQHHDSIPPTKILGVGYFDYYKDH</sequence>
<dbReference type="GeneID" id="28991288"/>
<proteinExistence type="predicted"/>
<protein>
    <submittedName>
        <fullName evidence="1">Uncharacterized protein</fullName>
    </submittedName>
</protein>
<dbReference type="Proteomes" id="UP000077315">
    <property type="component" value="Unassembled WGS sequence"/>
</dbReference>
<reference evidence="2" key="1">
    <citation type="submission" date="2015-06" db="EMBL/GenBank/DDBJ databases">
        <title>Expansion of signal transduction pathways in fungi by whole-genome duplication.</title>
        <authorList>
            <consortium name="DOE Joint Genome Institute"/>
            <person name="Corrochano L.M."/>
            <person name="Kuo A."/>
            <person name="Marcet-Houben M."/>
            <person name="Polaino S."/>
            <person name="Salamov A."/>
            <person name="Villalobos J.M."/>
            <person name="Alvarez M.I."/>
            <person name="Avalos J."/>
            <person name="Benito E.P."/>
            <person name="Benoit I."/>
            <person name="Burger G."/>
            <person name="Camino L.P."/>
            <person name="Canovas D."/>
            <person name="Cerda-Olmedo E."/>
            <person name="Cheng J.-F."/>
            <person name="Dominguez A."/>
            <person name="Elias M."/>
            <person name="Eslava A.P."/>
            <person name="Glaser F."/>
            <person name="Grimwood J."/>
            <person name="Gutierrez G."/>
            <person name="Heitman J."/>
            <person name="Henrissat B."/>
            <person name="Iturriaga E.A."/>
            <person name="Lang B.F."/>
            <person name="Lavin J.L."/>
            <person name="Lee S."/>
            <person name="Li W."/>
            <person name="Lindquist E."/>
            <person name="Lopez-Garcia S."/>
            <person name="Luque E.M."/>
            <person name="Marcos A.T."/>
            <person name="Martin J."/>
            <person name="McCluskey K."/>
            <person name="Medina H.R."/>
            <person name="Miralles-Duran A."/>
            <person name="Miyazaki A."/>
            <person name="Munoz-Torres E."/>
            <person name="Oguiza J.A."/>
            <person name="Ohm R."/>
            <person name="Olmedo M."/>
            <person name="Orejas M."/>
            <person name="Ortiz-Castellanos L."/>
            <person name="Pisabarro A.G."/>
            <person name="Rodriguez-Romero J."/>
            <person name="Ruiz-Herrera J."/>
            <person name="Ruiz-Vazquez R."/>
            <person name="Sanz C."/>
            <person name="Schackwitz W."/>
            <person name="Schmutz J."/>
            <person name="Shahriari M."/>
            <person name="Shelest E."/>
            <person name="Silva-Franco F."/>
            <person name="Soanes D."/>
            <person name="Syed K."/>
            <person name="Tagua V.G."/>
            <person name="Talbot N.J."/>
            <person name="Thon M."/>
            <person name="De vries R.P."/>
            <person name="Wiebenga A."/>
            <person name="Yadav J.S."/>
            <person name="Braun E.L."/>
            <person name="Baker S."/>
            <person name="Garre V."/>
            <person name="Horwitz B."/>
            <person name="Torres-Martinez S."/>
            <person name="Idnurm A."/>
            <person name="Herrera-Estrella A."/>
            <person name="Gabaldon T."/>
            <person name="Grigoriev I.V."/>
        </authorList>
    </citation>
    <scope>NUCLEOTIDE SEQUENCE [LARGE SCALE GENOMIC DNA]</scope>
    <source>
        <strain evidence="2">NRRL 1555(-)</strain>
    </source>
</reference>
<dbReference type="RefSeq" id="XP_018296263.1">
    <property type="nucleotide sequence ID" value="XM_018430382.1"/>
</dbReference>
<gene>
    <name evidence="1" type="ORF">PHYBLDRAFT_140324</name>
</gene>